<dbReference type="AlphaFoldDB" id="A0A433W9K4"/>
<evidence type="ECO:0000313" key="1">
    <source>
        <dbReference type="EMBL" id="NSL87715.1"/>
    </source>
</evidence>
<gene>
    <name evidence="1" type="ORF">ECE50_012780</name>
</gene>
<accession>A0A433W9K4</accession>
<name>A0A433W9K4_9BACT</name>
<evidence type="ECO:0000313" key="2">
    <source>
        <dbReference type="Proteomes" id="UP000281028"/>
    </source>
</evidence>
<reference evidence="1" key="1">
    <citation type="submission" date="2020-05" db="EMBL/GenBank/DDBJ databases">
        <title>Chitinophaga laudate sp. nov., isolated from a tropical peat swamp.</title>
        <authorList>
            <person name="Goh C.B.S."/>
            <person name="Lee M.S."/>
            <person name="Parimannan S."/>
            <person name="Pasbakhsh P."/>
            <person name="Yule C.M."/>
            <person name="Rajandas H."/>
            <person name="Loke S."/>
            <person name="Croft L."/>
            <person name="Tan J.B.L."/>
        </authorList>
    </citation>
    <scope>NUCLEOTIDE SEQUENCE</scope>
    <source>
        <strain evidence="1">Mgbs1</strain>
    </source>
</reference>
<sequence>MKQPGHNVWPRLCAFFLLAVLVFIQAVKTTHRHDYAGKEGMRIFQQHNPSGCTISVAAHYCAICDYQLAKEVWQPSVKPSLLLQPSWMVAYASLHITPPQAFILHCANKGPPVA</sequence>
<comment type="caution">
    <text evidence="1">The sequence shown here is derived from an EMBL/GenBank/DDBJ whole genome shotgun (WGS) entry which is preliminary data.</text>
</comment>
<dbReference type="OrthoDB" id="674534at2"/>
<dbReference type="EMBL" id="RIAR02000001">
    <property type="protein sequence ID" value="NSL87715.1"/>
    <property type="molecule type" value="Genomic_DNA"/>
</dbReference>
<dbReference type="Proteomes" id="UP000281028">
    <property type="component" value="Unassembled WGS sequence"/>
</dbReference>
<keyword evidence="2" id="KW-1185">Reference proteome</keyword>
<proteinExistence type="predicted"/>
<protein>
    <submittedName>
        <fullName evidence="1">Uncharacterized protein</fullName>
    </submittedName>
</protein>
<organism evidence="1 2">
    <name type="scientific">Chitinophaga solisilvae</name>
    <dbReference type="NCBI Taxonomy" id="1233460"/>
    <lineage>
        <taxon>Bacteria</taxon>
        <taxon>Pseudomonadati</taxon>
        <taxon>Bacteroidota</taxon>
        <taxon>Chitinophagia</taxon>
        <taxon>Chitinophagales</taxon>
        <taxon>Chitinophagaceae</taxon>
        <taxon>Chitinophaga</taxon>
    </lineage>
</organism>